<proteinExistence type="predicted"/>
<dbReference type="RefSeq" id="WP_329408144.1">
    <property type="nucleotide sequence ID" value="NZ_CP109441.1"/>
</dbReference>
<dbReference type="GO" id="GO:0008168">
    <property type="term" value="F:methyltransferase activity"/>
    <property type="evidence" value="ECO:0007669"/>
    <property type="project" value="UniProtKB-KW"/>
</dbReference>
<dbReference type="InterPro" id="IPR029063">
    <property type="entry name" value="SAM-dependent_MTases_sf"/>
</dbReference>
<accession>A0ABZ1YSR2</accession>
<evidence type="ECO:0000259" key="1">
    <source>
        <dbReference type="Pfam" id="PF08241"/>
    </source>
</evidence>
<keyword evidence="2" id="KW-0808">Transferase</keyword>
<dbReference type="PANTHER" id="PTHR43591">
    <property type="entry name" value="METHYLTRANSFERASE"/>
    <property type="match status" value="1"/>
</dbReference>
<dbReference type="Gene3D" id="3.40.50.150">
    <property type="entry name" value="Vaccinia Virus protein VP39"/>
    <property type="match status" value="1"/>
</dbReference>
<keyword evidence="2" id="KW-0489">Methyltransferase</keyword>
<name>A0ABZ1YSR2_9NOCA</name>
<dbReference type="InterPro" id="IPR013216">
    <property type="entry name" value="Methyltransf_11"/>
</dbReference>
<gene>
    <name evidence="2" type="ORF">OG563_38205</name>
</gene>
<dbReference type="SUPFAM" id="SSF53335">
    <property type="entry name" value="S-adenosyl-L-methionine-dependent methyltransferases"/>
    <property type="match status" value="1"/>
</dbReference>
<dbReference type="Pfam" id="PF08241">
    <property type="entry name" value="Methyltransf_11"/>
    <property type="match status" value="1"/>
</dbReference>
<feature type="domain" description="Methyltransferase type 11" evidence="1">
    <location>
        <begin position="51"/>
        <end position="146"/>
    </location>
</feature>
<dbReference type="Proteomes" id="UP001432062">
    <property type="component" value="Chromosome"/>
</dbReference>
<organism evidence="2 3">
    <name type="scientific">Nocardia vinacea</name>
    <dbReference type="NCBI Taxonomy" id="96468"/>
    <lineage>
        <taxon>Bacteria</taxon>
        <taxon>Bacillati</taxon>
        <taxon>Actinomycetota</taxon>
        <taxon>Actinomycetes</taxon>
        <taxon>Mycobacteriales</taxon>
        <taxon>Nocardiaceae</taxon>
        <taxon>Nocardia</taxon>
    </lineage>
</organism>
<evidence type="ECO:0000313" key="2">
    <source>
        <dbReference type="EMBL" id="WUV44917.1"/>
    </source>
</evidence>
<reference evidence="2" key="1">
    <citation type="submission" date="2022-10" db="EMBL/GenBank/DDBJ databases">
        <title>The complete genomes of actinobacterial strains from the NBC collection.</title>
        <authorList>
            <person name="Joergensen T.S."/>
            <person name="Alvarez Arevalo M."/>
            <person name="Sterndorff E.B."/>
            <person name="Faurdal D."/>
            <person name="Vuksanovic O."/>
            <person name="Mourched A.-S."/>
            <person name="Charusanti P."/>
            <person name="Shaw S."/>
            <person name="Blin K."/>
            <person name="Weber T."/>
        </authorList>
    </citation>
    <scope>NUCLEOTIDE SEQUENCE</scope>
    <source>
        <strain evidence="2">NBC_01482</strain>
    </source>
</reference>
<evidence type="ECO:0000313" key="3">
    <source>
        <dbReference type="Proteomes" id="UP001432062"/>
    </source>
</evidence>
<sequence length="203" mass="22143">MPNIADVLTDRMLSRPRGPIARLWWRDMKAHHDIFRDTLRALELQSADNLLEIGCGGGTFVGWALESGCRATAVDHSADMIALTARNNAALVREGRLEMVEATAEALPLPDEQFTCAAMTNVFCFLDAPRALTELRRVLVPGARIVVHTIAPNPPASVVPPPVARRMRLHTDDDLHALFQGAGFTESNVARLGAAFQLVTASR</sequence>
<protein>
    <submittedName>
        <fullName evidence="2">Class I SAM-dependent methyltransferase</fullName>
    </submittedName>
</protein>
<dbReference type="EMBL" id="CP109441">
    <property type="protein sequence ID" value="WUV44917.1"/>
    <property type="molecule type" value="Genomic_DNA"/>
</dbReference>
<dbReference type="PANTHER" id="PTHR43591:SF24">
    <property type="entry name" value="2-METHOXY-6-POLYPRENYL-1,4-BENZOQUINOL METHYLASE, MITOCHONDRIAL"/>
    <property type="match status" value="1"/>
</dbReference>
<keyword evidence="3" id="KW-1185">Reference proteome</keyword>
<dbReference type="GO" id="GO:0032259">
    <property type="term" value="P:methylation"/>
    <property type="evidence" value="ECO:0007669"/>
    <property type="project" value="UniProtKB-KW"/>
</dbReference>
<dbReference type="CDD" id="cd02440">
    <property type="entry name" value="AdoMet_MTases"/>
    <property type="match status" value="1"/>
</dbReference>